<reference evidence="2" key="1">
    <citation type="journal article" date="2014" name="Sci. Data">
        <title>Genomes of diverse isolates of the marine cyanobacterium Prochlorococcus.</title>
        <authorList>
            <person name="Biller S."/>
            <person name="Berube P."/>
            <person name="Thompson J."/>
            <person name="Kelly L."/>
            <person name="Roggensack S."/>
            <person name="Awad L."/>
            <person name="Roache-Johnson K."/>
            <person name="Ding H."/>
            <person name="Giovannoni S.J."/>
            <person name="Moore L.R."/>
            <person name="Chisholm S.W."/>
        </authorList>
    </citation>
    <scope>NUCLEOTIDE SEQUENCE [LARGE SCALE GENOMIC DNA]</scope>
    <source>
        <strain evidence="2">MIT 9302</strain>
    </source>
</reference>
<evidence type="ECO:0000313" key="2">
    <source>
        <dbReference type="Proteomes" id="UP000030445"/>
    </source>
</evidence>
<name>A0A0A2AEH8_PROMR</name>
<dbReference type="AlphaFoldDB" id="A0A0A2AEH8"/>
<dbReference type="InterPro" id="IPR014721">
    <property type="entry name" value="Ribsml_uS5_D2-typ_fold_subgr"/>
</dbReference>
<dbReference type="InterPro" id="IPR020568">
    <property type="entry name" value="Ribosomal_Su5_D2-typ_SF"/>
</dbReference>
<dbReference type="Gene3D" id="3.30.230.10">
    <property type="match status" value="1"/>
</dbReference>
<dbReference type="STRING" id="74545.EU96_0218"/>
<dbReference type="SUPFAM" id="SSF54211">
    <property type="entry name" value="Ribosomal protein S5 domain 2-like"/>
    <property type="match status" value="1"/>
</dbReference>
<organism evidence="1 2">
    <name type="scientific">Prochlorococcus marinus str. MIT 9302</name>
    <dbReference type="NCBI Taxonomy" id="74545"/>
    <lineage>
        <taxon>Bacteria</taxon>
        <taxon>Bacillati</taxon>
        <taxon>Cyanobacteriota</taxon>
        <taxon>Cyanophyceae</taxon>
        <taxon>Synechococcales</taxon>
        <taxon>Prochlorococcaceae</taxon>
        <taxon>Prochlorococcus</taxon>
    </lineage>
</organism>
<sequence length="62" mass="6998">MGLSGQVRKSNNLRTKIEEAARLGIKNIVVPKLEENLTSFQNLINIKEINNIQEAVKYSLSE</sequence>
<comment type="caution">
    <text evidence="1">The sequence shown here is derived from an EMBL/GenBank/DDBJ whole genome shotgun (WGS) entry which is preliminary data.</text>
</comment>
<protein>
    <submittedName>
        <fullName evidence="1">DNA repair protein RadA</fullName>
    </submittedName>
</protein>
<gene>
    <name evidence="1" type="ORF">EU96_0218</name>
</gene>
<evidence type="ECO:0000313" key="1">
    <source>
        <dbReference type="EMBL" id="KGF98909.1"/>
    </source>
</evidence>
<dbReference type="Proteomes" id="UP000030445">
    <property type="component" value="Unassembled WGS sequence"/>
</dbReference>
<proteinExistence type="predicted"/>
<accession>A0A0A2AEH8</accession>
<dbReference type="EMBL" id="JNAM01000002">
    <property type="protein sequence ID" value="KGF98909.1"/>
    <property type="molecule type" value="Genomic_DNA"/>
</dbReference>